<dbReference type="Gene3D" id="3.30.420.10">
    <property type="entry name" value="Ribonuclease H-like superfamily/Ribonuclease H"/>
    <property type="match status" value="1"/>
</dbReference>
<keyword evidence="3" id="KW-1185">Reference proteome</keyword>
<dbReference type="EMBL" id="FQXR01000021">
    <property type="protein sequence ID" value="SHI19385.1"/>
    <property type="molecule type" value="Genomic_DNA"/>
</dbReference>
<reference evidence="2 3" key="1">
    <citation type="submission" date="2016-11" db="EMBL/GenBank/DDBJ databases">
        <authorList>
            <person name="Jaros S."/>
            <person name="Januszkiewicz K."/>
            <person name="Wedrychowicz H."/>
        </authorList>
    </citation>
    <scope>NUCLEOTIDE SEQUENCE [LARGE SCALE GENOMIC DNA]</scope>
    <source>
        <strain evidence="2 3">DSM 13106</strain>
    </source>
</reference>
<dbReference type="PANTHER" id="PTHR38462:SF1">
    <property type="entry name" value="YPRB RIBONUCLEASE H-LIKE DOMAIN-CONTAINING PROTEIN"/>
    <property type="match status" value="1"/>
</dbReference>
<dbReference type="AlphaFoldDB" id="A0A1M5Z529"/>
<dbReference type="InterPro" id="IPR012337">
    <property type="entry name" value="RNaseH-like_sf"/>
</dbReference>
<evidence type="ECO:0000313" key="3">
    <source>
        <dbReference type="Proteomes" id="UP000184389"/>
    </source>
</evidence>
<name>A0A1M5Z529_9FIRM</name>
<protein>
    <recommendedName>
        <fullName evidence="1">YprB ribonuclease H-like domain-containing protein</fullName>
    </recommendedName>
</protein>
<dbReference type="SUPFAM" id="SSF53098">
    <property type="entry name" value="Ribonuclease H-like"/>
    <property type="match status" value="1"/>
</dbReference>
<evidence type="ECO:0000259" key="1">
    <source>
        <dbReference type="Pfam" id="PF13482"/>
    </source>
</evidence>
<dbReference type="Proteomes" id="UP000184389">
    <property type="component" value="Unassembled WGS sequence"/>
</dbReference>
<evidence type="ECO:0000313" key="2">
    <source>
        <dbReference type="EMBL" id="SHI19385.1"/>
    </source>
</evidence>
<dbReference type="InterPro" id="IPR036397">
    <property type="entry name" value="RNaseH_sf"/>
</dbReference>
<organism evidence="2 3">
    <name type="scientific">Sporanaerobacter acetigenes DSM 13106</name>
    <dbReference type="NCBI Taxonomy" id="1123281"/>
    <lineage>
        <taxon>Bacteria</taxon>
        <taxon>Bacillati</taxon>
        <taxon>Bacillota</taxon>
        <taxon>Tissierellia</taxon>
        <taxon>Tissierellales</taxon>
        <taxon>Sporanaerobacteraceae</taxon>
        <taxon>Sporanaerobacter</taxon>
    </lineage>
</organism>
<dbReference type="OrthoDB" id="9790530at2"/>
<sequence>MDILYSNVQYNLDLKKYFKDSKICFFDIETTGFSRKNDTVYLVGILSCNDEEYTLKQYILESIDEEIVLLRTLIPEFENPNYIINFNGDSFDIPFLNHKYKKYNIDYEIPISKSIDIYKIVKNNKYLFEIENLKLKSIEKYLNINRDDELSGGECISLFYDYINNKNEQSKKLILKHNYDDIYYLPYILKILDVIKEKSTIQIPYEDTKNKCLKITIKNFQISNDIININCVTDKFPKEPIIVYKNSYNLNWKPKKGMLRIQFQIEHGILSNLKKCIYVNLENFEPKLDIKDNTIYNLPENILLIQIEKIFIIDNIKNIIYELLKKQ</sequence>
<dbReference type="GO" id="GO:0003676">
    <property type="term" value="F:nucleic acid binding"/>
    <property type="evidence" value="ECO:0007669"/>
    <property type="project" value="InterPro"/>
</dbReference>
<gene>
    <name evidence="2" type="ORF">SAMN02745180_02747</name>
</gene>
<dbReference type="RefSeq" id="WP_072745351.1">
    <property type="nucleotide sequence ID" value="NZ_FQXR01000021.1"/>
</dbReference>
<dbReference type="STRING" id="1123281.SAMN02745180_02747"/>
<dbReference type="InterPro" id="IPR038720">
    <property type="entry name" value="YprB_RNase_H-like_dom"/>
</dbReference>
<accession>A0A1M5Z529</accession>
<dbReference type="Pfam" id="PF13482">
    <property type="entry name" value="RNase_H_2"/>
    <property type="match status" value="1"/>
</dbReference>
<proteinExistence type="predicted"/>
<dbReference type="PANTHER" id="PTHR38462">
    <property type="entry name" value="EXONUCLEASE-LIKE PROTEIN"/>
    <property type="match status" value="1"/>
</dbReference>
<feature type="domain" description="YprB ribonuclease H-like" evidence="1">
    <location>
        <begin position="24"/>
        <end position="190"/>
    </location>
</feature>